<sequence>MARQILVLALVFIALVGLVSAGEASSGSKGGAEAATPINDDTIGNTDEASAPTTGDEAAAVVEGPVGSEDEAKNASAAQPPSSGATTLGVSAVAGAAAVASYLINSNMHLVVGDGNHIHFWLDKWILKELFSRIFALARNKERYIEIRAIREAFLLFIALKWCQTHSLIIELESDSSNAVKWVTQPTL</sequence>
<feature type="region of interest" description="Disordered" evidence="1">
    <location>
        <begin position="23"/>
        <end position="54"/>
    </location>
</feature>
<dbReference type="AlphaFoldDB" id="A0A061E8S0"/>
<dbReference type="eggNOG" id="ENOG502SW9E">
    <property type="taxonomic scope" value="Eukaryota"/>
</dbReference>
<dbReference type="HOGENOM" id="CLU_1443411_0_0_1"/>
<evidence type="ECO:0000313" key="4">
    <source>
        <dbReference type="Proteomes" id="UP000026915"/>
    </source>
</evidence>
<protein>
    <recommendedName>
        <fullName evidence="5">RNase H type-1 domain-containing protein</fullName>
    </recommendedName>
</protein>
<keyword evidence="2" id="KW-0732">Signal</keyword>
<proteinExistence type="predicted"/>
<reference evidence="3 4" key="1">
    <citation type="journal article" date="2013" name="Genome Biol.">
        <title>The genome sequence of the most widely cultivated cacao type and its use to identify candidate genes regulating pod color.</title>
        <authorList>
            <person name="Motamayor J.C."/>
            <person name="Mockaitis K."/>
            <person name="Schmutz J."/>
            <person name="Haiminen N."/>
            <person name="Iii D.L."/>
            <person name="Cornejo O."/>
            <person name="Findley S.D."/>
            <person name="Zheng P."/>
            <person name="Utro F."/>
            <person name="Royaert S."/>
            <person name="Saski C."/>
            <person name="Jenkins J."/>
            <person name="Podicheti R."/>
            <person name="Zhao M."/>
            <person name="Scheffler B.E."/>
            <person name="Stack J.C."/>
            <person name="Feltus F.A."/>
            <person name="Mustiga G.M."/>
            <person name="Amores F."/>
            <person name="Phillips W."/>
            <person name="Marelli J.P."/>
            <person name="May G.D."/>
            <person name="Shapiro H."/>
            <person name="Ma J."/>
            <person name="Bustamante C.D."/>
            <person name="Schnell R.J."/>
            <person name="Main D."/>
            <person name="Gilbert D."/>
            <person name="Parida L."/>
            <person name="Kuhn D.N."/>
        </authorList>
    </citation>
    <scope>NUCLEOTIDE SEQUENCE [LARGE SCALE GENOMIC DNA]</scope>
    <source>
        <strain evidence="4">cv. Matina 1-6</strain>
    </source>
</reference>
<gene>
    <name evidence="3" type="ORF">TCM_010665</name>
</gene>
<feature type="compositionally biased region" description="Low complexity" evidence="1">
    <location>
        <begin position="23"/>
        <end position="35"/>
    </location>
</feature>
<evidence type="ECO:0008006" key="5">
    <source>
        <dbReference type="Google" id="ProtNLM"/>
    </source>
</evidence>
<evidence type="ECO:0000256" key="1">
    <source>
        <dbReference type="SAM" id="MobiDB-lite"/>
    </source>
</evidence>
<dbReference type="Proteomes" id="UP000026915">
    <property type="component" value="Chromosome 2"/>
</dbReference>
<dbReference type="Gramene" id="EOY00742">
    <property type="protein sequence ID" value="EOY00742"/>
    <property type="gene ID" value="TCM_010665"/>
</dbReference>
<feature type="compositionally biased region" description="Polar residues" evidence="1">
    <location>
        <begin position="42"/>
        <end position="53"/>
    </location>
</feature>
<organism evidence="3 4">
    <name type="scientific">Theobroma cacao</name>
    <name type="common">Cacao</name>
    <name type="synonym">Cocoa</name>
    <dbReference type="NCBI Taxonomy" id="3641"/>
    <lineage>
        <taxon>Eukaryota</taxon>
        <taxon>Viridiplantae</taxon>
        <taxon>Streptophyta</taxon>
        <taxon>Embryophyta</taxon>
        <taxon>Tracheophyta</taxon>
        <taxon>Spermatophyta</taxon>
        <taxon>Magnoliopsida</taxon>
        <taxon>eudicotyledons</taxon>
        <taxon>Gunneridae</taxon>
        <taxon>Pentapetalae</taxon>
        <taxon>rosids</taxon>
        <taxon>malvids</taxon>
        <taxon>Malvales</taxon>
        <taxon>Malvaceae</taxon>
        <taxon>Byttnerioideae</taxon>
        <taxon>Theobroma</taxon>
    </lineage>
</organism>
<evidence type="ECO:0000256" key="2">
    <source>
        <dbReference type="SAM" id="SignalP"/>
    </source>
</evidence>
<keyword evidence="4" id="KW-1185">Reference proteome</keyword>
<accession>A0A061E8S0</accession>
<feature type="signal peptide" evidence="2">
    <location>
        <begin position="1"/>
        <end position="21"/>
    </location>
</feature>
<name>A0A061E8S0_THECC</name>
<dbReference type="InParanoid" id="A0A061E8S0"/>
<evidence type="ECO:0000313" key="3">
    <source>
        <dbReference type="EMBL" id="EOY00742.1"/>
    </source>
</evidence>
<feature type="chain" id="PRO_5001596953" description="RNase H type-1 domain-containing protein" evidence="2">
    <location>
        <begin position="22"/>
        <end position="188"/>
    </location>
</feature>
<dbReference type="EMBL" id="CM001880">
    <property type="protein sequence ID" value="EOY00742.1"/>
    <property type="molecule type" value="Genomic_DNA"/>
</dbReference>